<reference evidence="6 7" key="1">
    <citation type="submission" date="2019-09" db="EMBL/GenBank/DDBJ databases">
        <title>Phylogeny of genus Pseudoclavibacter and closely related genus.</title>
        <authorList>
            <person name="Li Y."/>
        </authorList>
    </citation>
    <scope>NUCLEOTIDE SEQUENCE [LARGE SCALE GENOMIC DNA]</scope>
    <source>
        <strain evidence="6 7">EGI 60007</strain>
    </source>
</reference>
<dbReference type="GO" id="GO:0043190">
    <property type="term" value="C:ATP-binding cassette (ABC) transporter complex"/>
    <property type="evidence" value="ECO:0007669"/>
    <property type="project" value="InterPro"/>
</dbReference>
<dbReference type="InterPro" id="IPR039424">
    <property type="entry name" value="SBP_5"/>
</dbReference>
<dbReference type="GO" id="GO:0042597">
    <property type="term" value="C:periplasmic space"/>
    <property type="evidence" value="ECO:0007669"/>
    <property type="project" value="UniProtKB-ARBA"/>
</dbReference>
<gene>
    <name evidence="6" type="ORF">F8O04_00145</name>
</gene>
<evidence type="ECO:0000256" key="1">
    <source>
        <dbReference type="ARBA" id="ARBA00005695"/>
    </source>
</evidence>
<feature type="chain" id="PRO_5039632407" evidence="4">
    <location>
        <begin position="29"/>
        <end position="526"/>
    </location>
</feature>
<dbReference type="PANTHER" id="PTHR30290">
    <property type="entry name" value="PERIPLASMIC BINDING COMPONENT OF ABC TRANSPORTER"/>
    <property type="match status" value="1"/>
</dbReference>
<evidence type="ECO:0000256" key="3">
    <source>
        <dbReference type="ARBA" id="ARBA00022729"/>
    </source>
</evidence>
<dbReference type="SUPFAM" id="SSF53850">
    <property type="entry name" value="Periplasmic binding protein-like II"/>
    <property type="match status" value="1"/>
</dbReference>
<evidence type="ECO:0000259" key="5">
    <source>
        <dbReference type="Pfam" id="PF00496"/>
    </source>
</evidence>
<comment type="similarity">
    <text evidence="1">Belongs to the bacterial solute-binding protein 5 family.</text>
</comment>
<feature type="domain" description="Solute-binding protein family 5" evidence="5">
    <location>
        <begin position="83"/>
        <end position="418"/>
    </location>
</feature>
<proteinExistence type="inferred from homology"/>
<name>A0A6H9WCS9_9MICO</name>
<dbReference type="InterPro" id="IPR000914">
    <property type="entry name" value="SBP_5_dom"/>
</dbReference>
<dbReference type="OrthoDB" id="9803988at2"/>
<dbReference type="GO" id="GO:0015833">
    <property type="term" value="P:peptide transport"/>
    <property type="evidence" value="ECO:0007669"/>
    <property type="project" value="TreeGrafter"/>
</dbReference>
<evidence type="ECO:0000313" key="6">
    <source>
        <dbReference type="EMBL" id="KAB1648759.1"/>
    </source>
</evidence>
<keyword evidence="2" id="KW-0813">Transport</keyword>
<keyword evidence="3 4" id="KW-0732">Signal</keyword>
<keyword evidence="7" id="KW-1185">Reference proteome</keyword>
<dbReference type="RefSeq" id="WP_158027314.1">
    <property type="nucleotide sequence ID" value="NZ_BMHG01000001.1"/>
</dbReference>
<dbReference type="InterPro" id="IPR030678">
    <property type="entry name" value="Peptide/Ni-bd"/>
</dbReference>
<accession>A0A6H9WCS9</accession>
<dbReference type="EMBL" id="WBJY01000001">
    <property type="protein sequence ID" value="KAB1648759.1"/>
    <property type="molecule type" value="Genomic_DNA"/>
</dbReference>
<organism evidence="6 7">
    <name type="scientific">Pseudoclavibacter endophyticus</name>
    <dbReference type="NCBI Taxonomy" id="1778590"/>
    <lineage>
        <taxon>Bacteria</taxon>
        <taxon>Bacillati</taxon>
        <taxon>Actinomycetota</taxon>
        <taxon>Actinomycetes</taxon>
        <taxon>Micrococcales</taxon>
        <taxon>Microbacteriaceae</taxon>
        <taxon>Pseudoclavibacter</taxon>
    </lineage>
</organism>
<evidence type="ECO:0000256" key="2">
    <source>
        <dbReference type="ARBA" id="ARBA00022448"/>
    </source>
</evidence>
<comment type="caution">
    <text evidence="6">The sequence shown here is derived from an EMBL/GenBank/DDBJ whole genome shotgun (WGS) entry which is preliminary data.</text>
</comment>
<dbReference type="PANTHER" id="PTHR30290:SF9">
    <property type="entry name" value="OLIGOPEPTIDE-BINDING PROTEIN APPA"/>
    <property type="match status" value="1"/>
</dbReference>
<dbReference type="Gene3D" id="3.10.105.10">
    <property type="entry name" value="Dipeptide-binding Protein, Domain 3"/>
    <property type="match status" value="1"/>
</dbReference>
<dbReference type="AlphaFoldDB" id="A0A6H9WCS9"/>
<feature type="signal peptide" evidence="4">
    <location>
        <begin position="1"/>
        <end position="28"/>
    </location>
</feature>
<dbReference type="Pfam" id="PF00496">
    <property type="entry name" value="SBP_bac_5"/>
    <property type="match status" value="1"/>
</dbReference>
<dbReference type="Proteomes" id="UP000431744">
    <property type="component" value="Unassembled WGS sequence"/>
</dbReference>
<evidence type="ECO:0000256" key="4">
    <source>
        <dbReference type="SAM" id="SignalP"/>
    </source>
</evidence>
<dbReference type="Gene3D" id="3.40.190.10">
    <property type="entry name" value="Periplasmic binding protein-like II"/>
    <property type="match status" value="1"/>
</dbReference>
<evidence type="ECO:0000313" key="7">
    <source>
        <dbReference type="Proteomes" id="UP000431744"/>
    </source>
</evidence>
<sequence>MPNPLIALRRGAAIGAVAILTATLAACGAPDEAGGSPATGGDLNLQFNGSPVSLNPALAASGGSTVYTHLAYDPLIYLDSDGEYVPSLAESWQYTNDDNTTFELVLRDGVEFASGAPLDAEAVKASMEYFLEAGGMMVPRVGPIESVEAVADDTVHIHYSAPYPDAPHSLTQYFQLGAIIGPDGLADPDSLLTTSDGTGQYIYDASRSVVDASYVYERNANYWAPDAQMFDTVTVHVMAEPNAVLSAISTGQIDYAIGDRLTASAAEQAGLDVLTAPYYIWALQILDRDGELNPALGDQRVRQAMQMALDRDAIVDAIGTEFAVKNGQVVNEGAQGYIPGLGEEHDVEAAKQLLAEAGYPDGFTLQLATTPSMDPQSVNAQAIASSLEQIGVTVDIVVESTGLPQMLQRSESKEFEAMALPVTGTHVGEAVQDLNGRLNLNPWQVTDPEVTELYNASLTASEDERPQVFEQLNERWNELAWVLPVYAQQQLFYVSDGVTNVVATAGNANPMPVGPAPEHVWQPATG</sequence>
<dbReference type="GO" id="GO:1904680">
    <property type="term" value="F:peptide transmembrane transporter activity"/>
    <property type="evidence" value="ECO:0007669"/>
    <property type="project" value="TreeGrafter"/>
</dbReference>
<dbReference type="PIRSF" id="PIRSF002741">
    <property type="entry name" value="MppA"/>
    <property type="match status" value="1"/>
</dbReference>
<protein>
    <submittedName>
        <fullName evidence="6">ABC transporter substrate-binding protein</fullName>
    </submittedName>
</protein>